<proteinExistence type="predicted"/>
<dbReference type="InParanoid" id="B4LRV3"/>
<dbReference type="EMBL" id="CH940649">
    <property type="protein sequence ID" value="EDW64705.2"/>
    <property type="molecule type" value="Genomic_DNA"/>
</dbReference>
<dbReference type="Proteomes" id="UP000008792">
    <property type="component" value="Unassembled WGS sequence"/>
</dbReference>
<feature type="compositionally biased region" description="Polar residues" evidence="1">
    <location>
        <begin position="344"/>
        <end position="367"/>
    </location>
</feature>
<accession>B4LRV3</accession>
<dbReference type="OrthoDB" id="7868417at2759"/>
<feature type="region of interest" description="Disordered" evidence="1">
    <location>
        <begin position="1"/>
        <end position="22"/>
    </location>
</feature>
<keyword evidence="3" id="KW-1185">Reference proteome</keyword>
<dbReference type="eggNOG" id="ENOG502TBBD">
    <property type="taxonomic scope" value="Eukaryota"/>
</dbReference>
<dbReference type="HOGENOM" id="CLU_1062718_0_0_1"/>
<dbReference type="AlphaFoldDB" id="B4LRV3"/>
<name>B4LRV3_DROVI</name>
<gene>
    <name evidence="2" type="primary">Dvir\GJ21014</name>
    <name evidence="2" type="ORF">Dvir_GJ21014</name>
</gene>
<evidence type="ECO:0000313" key="3">
    <source>
        <dbReference type="Proteomes" id="UP000008792"/>
    </source>
</evidence>
<feature type="region of interest" description="Disordered" evidence="1">
    <location>
        <begin position="341"/>
        <end position="367"/>
    </location>
</feature>
<dbReference type="KEGG" id="dvi:6628361"/>
<evidence type="ECO:0000313" key="2">
    <source>
        <dbReference type="EMBL" id="EDW64705.2"/>
    </source>
</evidence>
<reference evidence="2 3" key="1">
    <citation type="journal article" date="2007" name="Nature">
        <title>Evolution of genes and genomes on the Drosophila phylogeny.</title>
        <authorList>
            <consortium name="Drosophila 12 Genomes Consortium"/>
            <person name="Clark A.G."/>
            <person name="Eisen M.B."/>
            <person name="Smith D.R."/>
            <person name="Bergman C.M."/>
            <person name="Oliver B."/>
            <person name="Markow T.A."/>
            <person name="Kaufman T.C."/>
            <person name="Kellis M."/>
            <person name="Gelbart W."/>
            <person name="Iyer V.N."/>
            <person name="Pollard D.A."/>
            <person name="Sackton T.B."/>
            <person name="Larracuente A.M."/>
            <person name="Singh N.D."/>
            <person name="Abad J.P."/>
            <person name="Abt D.N."/>
            <person name="Adryan B."/>
            <person name="Aguade M."/>
            <person name="Akashi H."/>
            <person name="Anderson W.W."/>
            <person name="Aquadro C.F."/>
            <person name="Ardell D.H."/>
            <person name="Arguello R."/>
            <person name="Artieri C.G."/>
            <person name="Barbash D.A."/>
            <person name="Barker D."/>
            <person name="Barsanti P."/>
            <person name="Batterham P."/>
            <person name="Batzoglou S."/>
            <person name="Begun D."/>
            <person name="Bhutkar A."/>
            <person name="Blanco E."/>
            <person name="Bosak S.A."/>
            <person name="Bradley R.K."/>
            <person name="Brand A.D."/>
            <person name="Brent M.R."/>
            <person name="Brooks A.N."/>
            <person name="Brown R.H."/>
            <person name="Butlin R.K."/>
            <person name="Caggese C."/>
            <person name="Calvi B.R."/>
            <person name="Bernardo de Carvalho A."/>
            <person name="Caspi A."/>
            <person name="Castrezana S."/>
            <person name="Celniker S.E."/>
            <person name="Chang J.L."/>
            <person name="Chapple C."/>
            <person name="Chatterji S."/>
            <person name="Chinwalla A."/>
            <person name="Civetta A."/>
            <person name="Clifton S.W."/>
            <person name="Comeron J.M."/>
            <person name="Costello J.C."/>
            <person name="Coyne J.A."/>
            <person name="Daub J."/>
            <person name="David R.G."/>
            <person name="Delcher A.L."/>
            <person name="Delehaunty K."/>
            <person name="Do C.B."/>
            <person name="Ebling H."/>
            <person name="Edwards K."/>
            <person name="Eickbush T."/>
            <person name="Evans J.D."/>
            <person name="Filipski A."/>
            <person name="Findeiss S."/>
            <person name="Freyhult E."/>
            <person name="Fulton L."/>
            <person name="Fulton R."/>
            <person name="Garcia A.C."/>
            <person name="Gardiner A."/>
            <person name="Garfield D.A."/>
            <person name="Garvin B.E."/>
            <person name="Gibson G."/>
            <person name="Gilbert D."/>
            <person name="Gnerre S."/>
            <person name="Godfrey J."/>
            <person name="Good R."/>
            <person name="Gotea V."/>
            <person name="Gravely B."/>
            <person name="Greenberg A.J."/>
            <person name="Griffiths-Jones S."/>
            <person name="Gross S."/>
            <person name="Guigo R."/>
            <person name="Gustafson E.A."/>
            <person name="Haerty W."/>
            <person name="Hahn M.W."/>
            <person name="Halligan D.L."/>
            <person name="Halpern A.L."/>
            <person name="Halter G.M."/>
            <person name="Han M.V."/>
            <person name="Heger A."/>
            <person name="Hillier L."/>
            <person name="Hinrichs A.S."/>
            <person name="Holmes I."/>
            <person name="Hoskins R.A."/>
            <person name="Hubisz M.J."/>
            <person name="Hultmark D."/>
            <person name="Huntley M.A."/>
            <person name="Jaffe D.B."/>
            <person name="Jagadeeshan S."/>
            <person name="Jeck W.R."/>
            <person name="Johnson J."/>
            <person name="Jones C.D."/>
            <person name="Jordan W.C."/>
            <person name="Karpen G.H."/>
            <person name="Kataoka E."/>
            <person name="Keightley P.D."/>
            <person name="Kheradpour P."/>
            <person name="Kirkness E.F."/>
            <person name="Koerich L.B."/>
            <person name="Kristiansen K."/>
            <person name="Kudrna D."/>
            <person name="Kulathinal R.J."/>
            <person name="Kumar S."/>
            <person name="Kwok R."/>
            <person name="Lander E."/>
            <person name="Langley C.H."/>
            <person name="Lapoint R."/>
            <person name="Lazzaro B.P."/>
            <person name="Lee S.J."/>
            <person name="Levesque L."/>
            <person name="Li R."/>
            <person name="Lin C.F."/>
            <person name="Lin M.F."/>
            <person name="Lindblad-Toh K."/>
            <person name="Llopart A."/>
            <person name="Long M."/>
            <person name="Low L."/>
            <person name="Lozovsky E."/>
            <person name="Lu J."/>
            <person name="Luo M."/>
            <person name="Machado C.A."/>
            <person name="Makalowski W."/>
            <person name="Marzo M."/>
            <person name="Matsuda M."/>
            <person name="Matzkin L."/>
            <person name="McAllister B."/>
            <person name="McBride C.S."/>
            <person name="McKernan B."/>
            <person name="McKernan K."/>
            <person name="Mendez-Lago M."/>
            <person name="Minx P."/>
            <person name="Mollenhauer M.U."/>
            <person name="Montooth K."/>
            <person name="Mount S.M."/>
            <person name="Mu X."/>
            <person name="Myers E."/>
            <person name="Negre B."/>
            <person name="Newfeld S."/>
            <person name="Nielsen R."/>
            <person name="Noor M.A."/>
            <person name="O'Grady P."/>
            <person name="Pachter L."/>
            <person name="Papaceit M."/>
            <person name="Parisi M.J."/>
            <person name="Parisi M."/>
            <person name="Parts L."/>
            <person name="Pedersen J.S."/>
            <person name="Pesole G."/>
            <person name="Phillippy A.M."/>
            <person name="Ponting C.P."/>
            <person name="Pop M."/>
            <person name="Porcelli D."/>
            <person name="Powell J.R."/>
            <person name="Prohaska S."/>
            <person name="Pruitt K."/>
            <person name="Puig M."/>
            <person name="Quesneville H."/>
            <person name="Ram K.R."/>
            <person name="Rand D."/>
            <person name="Rasmussen M.D."/>
            <person name="Reed L.K."/>
            <person name="Reenan R."/>
            <person name="Reily A."/>
            <person name="Remington K.A."/>
            <person name="Rieger T.T."/>
            <person name="Ritchie M.G."/>
            <person name="Robin C."/>
            <person name="Rogers Y.H."/>
            <person name="Rohde C."/>
            <person name="Rozas J."/>
            <person name="Rubenfield M.J."/>
            <person name="Ruiz A."/>
            <person name="Russo S."/>
            <person name="Salzberg S.L."/>
            <person name="Sanchez-Gracia A."/>
            <person name="Saranga D.J."/>
            <person name="Sato H."/>
            <person name="Schaeffer S.W."/>
            <person name="Schatz M.C."/>
            <person name="Schlenke T."/>
            <person name="Schwartz R."/>
            <person name="Segarra C."/>
            <person name="Singh R.S."/>
            <person name="Sirot L."/>
            <person name="Sirota M."/>
            <person name="Sisneros N.B."/>
            <person name="Smith C.D."/>
            <person name="Smith T.F."/>
            <person name="Spieth J."/>
            <person name="Stage D.E."/>
            <person name="Stark A."/>
            <person name="Stephan W."/>
            <person name="Strausberg R.L."/>
            <person name="Strempel S."/>
            <person name="Sturgill D."/>
            <person name="Sutton G."/>
            <person name="Sutton G.G."/>
            <person name="Tao W."/>
            <person name="Teichmann S."/>
            <person name="Tobari Y.N."/>
            <person name="Tomimura Y."/>
            <person name="Tsolas J.M."/>
            <person name="Valente V.L."/>
            <person name="Venter E."/>
            <person name="Venter J.C."/>
            <person name="Vicario S."/>
            <person name="Vieira F.G."/>
            <person name="Vilella A.J."/>
            <person name="Villasante A."/>
            <person name="Walenz B."/>
            <person name="Wang J."/>
            <person name="Wasserman M."/>
            <person name="Watts T."/>
            <person name="Wilson D."/>
            <person name="Wilson R.K."/>
            <person name="Wing R.A."/>
            <person name="Wolfner M.F."/>
            <person name="Wong A."/>
            <person name="Wong G.K."/>
            <person name="Wu C.I."/>
            <person name="Wu G."/>
            <person name="Yamamoto D."/>
            <person name="Yang H.P."/>
            <person name="Yang S.P."/>
            <person name="Yorke J.A."/>
            <person name="Yoshida K."/>
            <person name="Zdobnov E."/>
            <person name="Zhang P."/>
            <person name="Zhang Y."/>
            <person name="Zimin A.V."/>
            <person name="Baldwin J."/>
            <person name="Abdouelleil A."/>
            <person name="Abdulkadir J."/>
            <person name="Abebe A."/>
            <person name="Abera B."/>
            <person name="Abreu J."/>
            <person name="Acer S.C."/>
            <person name="Aftuck L."/>
            <person name="Alexander A."/>
            <person name="An P."/>
            <person name="Anderson E."/>
            <person name="Anderson S."/>
            <person name="Arachi H."/>
            <person name="Azer M."/>
            <person name="Bachantsang P."/>
            <person name="Barry A."/>
            <person name="Bayul T."/>
            <person name="Berlin A."/>
            <person name="Bessette D."/>
            <person name="Bloom T."/>
            <person name="Blye J."/>
            <person name="Boguslavskiy L."/>
            <person name="Bonnet C."/>
            <person name="Boukhgalter B."/>
            <person name="Bourzgui I."/>
            <person name="Brown A."/>
            <person name="Cahill P."/>
            <person name="Channer S."/>
            <person name="Cheshatsang Y."/>
            <person name="Chuda L."/>
            <person name="Citroen M."/>
            <person name="Collymore A."/>
            <person name="Cooke P."/>
            <person name="Costello M."/>
            <person name="D'Aco K."/>
            <person name="Daza R."/>
            <person name="De Haan G."/>
            <person name="DeGray S."/>
            <person name="DeMaso C."/>
            <person name="Dhargay N."/>
            <person name="Dooley K."/>
            <person name="Dooley E."/>
            <person name="Doricent M."/>
            <person name="Dorje P."/>
            <person name="Dorjee K."/>
            <person name="Dupes A."/>
            <person name="Elong R."/>
            <person name="Falk J."/>
            <person name="Farina A."/>
            <person name="Faro S."/>
            <person name="Ferguson D."/>
            <person name="Fisher S."/>
            <person name="Foley C.D."/>
            <person name="Franke A."/>
            <person name="Friedrich D."/>
            <person name="Gadbois L."/>
            <person name="Gearin G."/>
            <person name="Gearin C.R."/>
            <person name="Giannoukos G."/>
            <person name="Goode T."/>
            <person name="Graham J."/>
            <person name="Grandbois E."/>
            <person name="Grewal S."/>
            <person name="Gyaltsen K."/>
            <person name="Hafez N."/>
            <person name="Hagos B."/>
            <person name="Hall J."/>
            <person name="Henson C."/>
            <person name="Hollinger A."/>
            <person name="Honan T."/>
            <person name="Huard M.D."/>
            <person name="Hughes L."/>
            <person name="Hurhula B."/>
            <person name="Husby M.E."/>
            <person name="Kamat A."/>
            <person name="Kanga B."/>
            <person name="Kashin S."/>
            <person name="Khazanovich D."/>
            <person name="Kisner P."/>
            <person name="Lance K."/>
            <person name="Lara M."/>
            <person name="Lee W."/>
            <person name="Lennon N."/>
            <person name="Letendre F."/>
            <person name="LeVine R."/>
            <person name="Lipovsky A."/>
            <person name="Liu X."/>
            <person name="Liu J."/>
            <person name="Liu S."/>
            <person name="Lokyitsang T."/>
            <person name="Lokyitsang Y."/>
            <person name="Lubonja R."/>
            <person name="Lui A."/>
            <person name="MacDonald P."/>
            <person name="Magnisalis V."/>
            <person name="Maru K."/>
            <person name="Matthews C."/>
            <person name="McCusker W."/>
            <person name="McDonough S."/>
            <person name="Mehta T."/>
            <person name="Meldrim J."/>
            <person name="Meneus L."/>
            <person name="Mihai O."/>
            <person name="Mihalev A."/>
            <person name="Mihova T."/>
            <person name="Mittelman R."/>
            <person name="Mlenga V."/>
            <person name="Montmayeur A."/>
            <person name="Mulrain L."/>
            <person name="Navidi A."/>
            <person name="Naylor J."/>
            <person name="Negash T."/>
            <person name="Nguyen T."/>
            <person name="Nguyen N."/>
            <person name="Nicol R."/>
            <person name="Norbu C."/>
            <person name="Norbu N."/>
            <person name="Novod N."/>
            <person name="O'Neill B."/>
            <person name="Osman S."/>
            <person name="Markiewicz E."/>
            <person name="Oyono O.L."/>
            <person name="Patti C."/>
            <person name="Phunkhang P."/>
            <person name="Pierre F."/>
            <person name="Priest M."/>
            <person name="Raghuraman S."/>
            <person name="Rege F."/>
            <person name="Reyes R."/>
            <person name="Rise C."/>
            <person name="Rogov P."/>
            <person name="Ross K."/>
            <person name="Ryan E."/>
            <person name="Settipalli S."/>
            <person name="Shea T."/>
            <person name="Sherpa N."/>
            <person name="Shi L."/>
            <person name="Shih D."/>
            <person name="Sparrow T."/>
            <person name="Spaulding J."/>
            <person name="Stalker J."/>
            <person name="Stange-Thomann N."/>
            <person name="Stavropoulos S."/>
            <person name="Stone C."/>
            <person name="Strader C."/>
            <person name="Tesfaye S."/>
            <person name="Thomson T."/>
            <person name="Thoulutsang Y."/>
            <person name="Thoulutsang D."/>
            <person name="Topham K."/>
            <person name="Topping I."/>
            <person name="Tsamla T."/>
            <person name="Vassiliev H."/>
            <person name="Vo A."/>
            <person name="Wangchuk T."/>
            <person name="Wangdi T."/>
            <person name="Weiand M."/>
            <person name="Wilkinson J."/>
            <person name="Wilson A."/>
            <person name="Yadav S."/>
            <person name="Young G."/>
            <person name="Yu Q."/>
            <person name="Zembek L."/>
            <person name="Zhong D."/>
            <person name="Zimmer A."/>
            <person name="Zwirko Z."/>
            <person name="Jaffe D.B."/>
            <person name="Alvarez P."/>
            <person name="Brockman W."/>
            <person name="Butler J."/>
            <person name="Chin C."/>
            <person name="Gnerre S."/>
            <person name="Grabherr M."/>
            <person name="Kleber M."/>
            <person name="Mauceli E."/>
            <person name="MacCallum I."/>
        </authorList>
    </citation>
    <scope>NUCLEOTIDE SEQUENCE [LARGE SCALE GENOMIC DNA]</scope>
    <source>
        <strain evidence="3">Tucson 15010-1051.87</strain>
    </source>
</reference>
<evidence type="ECO:0000256" key="1">
    <source>
        <dbReference type="SAM" id="MobiDB-lite"/>
    </source>
</evidence>
<protein>
    <submittedName>
        <fullName evidence="2">Uncharacterized protein</fullName>
    </submittedName>
</protein>
<organism evidence="2 3">
    <name type="scientific">Drosophila virilis</name>
    <name type="common">Fruit fly</name>
    <dbReference type="NCBI Taxonomy" id="7244"/>
    <lineage>
        <taxon>Eukaryota</taxon>
        <taxon>Metazoa</taxon>
        <taxon>Ecdysozoa</taxon>
        <taxon>Arthropoda</taxon>
        <taxon>Hexapoda</taxon>
        <taxon>Insecta</taxon>
        <taxon>Pterygota</taxon>
        <taxon>Neoptera</taxon>
        <taxon>Endopterygota</taxon>
        <taxon>Diptera</taxon>
        <taxon>Brachycera</taxon>
        <taxon>Muscomorpha</taxon>
        <taxon>Ephydroidea</taxon>
        <taxon>Drosophilidae</taxon>
        <taxon>Drosophila</taxon>
    </lineage>
</organism>
<sequence>MQSNKMGNRSERKQELPCKSMPNLYIEPDGEGESSLNPYALEFIPSYLKGGKNDNNKKNLSCQKKQLKTEATSTTTLAQREFVGDASYLQAQRQLFELLHQLGDKFMPLKAIKLSLAPDGQGINVQFKGEHGVTGKQMLDESLCQNSALHLEISDRSFMPRRLPNVLAANFMVRMGDVLNDKMEWNEECSSRPAFDQQSASKQLIETKPLIESKPMPEIKRKSCSVSASKDMHNVHQIIATTTAARETLPKKQQPEPLHLNGVRTTLARPSIVSKVHHCVNTGNWNSLPTGRSKTETRQKIVNIKQEPKYEKKSNKGIHTPRQSLGQIIKKGLTTGAQKFAPRSTYTSQMRQSQVQKRMSLLKATNN</sequence>